<evidence type="ECO:0000313" key="1">
    <source>
        <dbReference type="EMBL" id="CUW03469.1"/>
    </source>
</evidence>
<dbReference type="Proteomes" id="UP000199047">
    <property type="component" value="Unassembled WGS sequence"/>
</dbReference>
<sequence>MQGQALRVATRALQTRPGLLSFVRSQHHQNKTVQKTAVRKGF</sequence>
<reference evidence="3 4" key="1">
    <citation type="submission" date="2015-12" db="EMBL/GenBank/DDBJ databases">
        <authorList>
            <person name="Andreevskaya M."/>
        </authorList>
    </citation>
    <scope>NUCLEOTIDE SEQUENCE [LARGE SCALE GENOMIC DNA]</scope>
    <source>
        <strain evidence="1 4">KSL4-2</strain>
        <strain evidence="2 3">PL111</strain>
    </source>
</reference>
<proteinExistence type="predicted"/>
<comment type="caution">
    <text evidence="2">The sequence shown here is derived from an EMBL/GenBank/DDBJ whole genome shotgun (WGS) entry which is preliminary data.</text>
</comment>
<gene>
    <name evidence="1" type="ORF">KSL4_1204</name>
    <name evidence="2" type="ORF">PL111_0696</name>
</gene>
<dbReference type="AlphaFoldDB" id="A0AAN2QU57"/>
<protein>
    <submittedName>
        <fullName evidence="2">Uncharacterized protein</fullName>
    </submittedName>
</protein>
<dbReference type="EMBL" id="FBTU01000003">
    <property type="protein sequence ID" value="CUW04898.1"/>
    <property type="molecule type" value="Genomic_DNA"/>
</dbReference>
<keyword evidence="4" id="KW-1185">Reference proteome</keyword>
<organism evidence="2 3">
    <name type="scientific">Leuconostoc inhae</name>
    <dbReference type="NCBI Taxonomy" id="178001"/>
    <lineage>
        <taxon>Bacteria</taxon>
        <taxon>Bacillati</taxon>
        <taxon>Bacillota</taxon>
        <taxon>Bacilli</taxon>
        <taxon>Lactobacillales</taxon>
        <taxon>Lactobacillaceae</taxon>
        <taxon>Leuconostoc</taxon>
    </lineage>
</organism>
<dbReference type="Proteomes" id="UP000198868">
    <property type="component" value="Unassembled WGS sequence"/>
</dbReference>
<evidence type="ECO:0000313" key="2">
    <source>
        <dbReference type="EMBL" id="CUW04898.1"/>
    </source>
</evidence>
<evidence type="ECO:0000313" key="4">
    <source>
        <dbReference type="Proteomes" id="UP000199047"/>
    </source>
</evidence>
<accession>A0AAN2QU57</accession>
<evidence type="ECO:0000313" key="3">
    <source>
        <dbReference type="Proteomes" id="UP000198868"/>
    </source>
</evidence>
<dbReference type="EMBL" id="FBTB01000002">
    <property type="protein sequence ID" value="CUW03469.1"/>
    <property type="molecule type" value="Genomic_DNA"/>
</dbReference>
<name>A0AAN2QU57_9LACO</name>